<dbReference type="Pfam" id="PF02211">
    <property type="entry name" value="NHase_beta_C"/>
    <property type="match status" value="1"/>
</dbReference>
<dbReference type="Gene3D" id="2.30.30.50">
    <property type="match status" value="1"/>
</dbReference>
<evidence type="ECO:0000256" key="4">
    <source>
        <dbReference type="ARBA" id="ARBA00044877"/>
    </source>
</evidence>
<dbReference type="PIRSF" id="PIRSF001427">
    <property type="entry name" value="NHase_beta"/>
    <property type="match status" value="1"/>
</dbReference>
<evidence type="ECO:0000256" key="5">
    <source>
        <dbReference type="PIRNR" id="PIRNR001427"/>
    </source>
</evidence>
<evidence type="ECO:0000313" key="9">
    <source>
        <dbReference type="Proteomes" id="UP001441944"/>
    </source>
</evidence>
<dbReference type="SUPFAM" id="SSF50090">
    <property type="entry name" value="Electron transport accessory proteins"/>
    <property type="match status" value="1"/>
</dbReference>
<evidence type="ECO:0000256" key="1">
    <source>
        <dbReference type="ARBA" id="ARBA00004042"/>
    </source>
</evidence>
<comment type="catalytic activity">
    <reaction evidence="4 5">
        <text>an aliphatic primary amide = an aliphatic nitrile + H2O</text>
        <dbReference type="Rhea" id="RHEA:12673"/>
        <dbReference type="ChEBI" id="CHEBI:15377"/>
        <dbReference type="ChEBI" id="CHEBI:65285"/>
        <dbReference type="ChEBI" id="CHEBI:80291"/>
        <dbReference type="EC" id="4.2.1.84"/>
    </reaction>
</comment>
<reference evidence="8 9" key="1">
    <citation type="submission" date="2024-04" db="EMBL/GenBank/DDBJ databases">
        <title>Draft genome sequence of Pseudophaeobacter arcticus NBRC 116598.</title>
        <authorList>
            <person name="Miyakawa T."/>
            <person name="Kusuya Y."/>
            <person name="Miura T."/>
        </authorList>
    </citation>
    <scope>NUCLEOTIDE SEQUENCE [LARGE SCALE GENOMIC DNA]</scope>
    <source>
        <strain evidence="8 9">SU-CL00105</strain>
    </source>
</reference>
<evidence type="ECO:0000313" key="8">
    <source>
        <dbReference type="EMBL" id="GAA6195416.1"/>
    </source>
</evidence>
<organism evidence="8 9">
    <name type="scientific">Pseudophaeobacter arcticus</name>
    <dbReference type="NCBI Taxonomy" id="385492"/>
    <lineage>
        <taxon>Bacteria</taxon>
        <taxon>Pseudomonadati</taxon>
        <taxon>Pseudomonadota</taxon>
        <taxon>Alphaproteobacteria</taxon>
        <taxon>Rhodobacterales</taxon>
        <taxon>Paracoccaceae</taxon>
        <taxon>Pseudophaeobacter</taxon>
    </lineage>
</organism>
<gene>
    <name evidence="8" type="primary">nthB</name>
    <name evidence="8" type="ORF">NBRC116598_08600</name>
</gene>
<dbReference type="InterPro" id="IPR024690">
    <property type="entry name" value="CN_hydtase_beta_dom_C"/>
</dbReference>
<dbReference type="InterPro" id="IPR042262">
    <property type="entry name" value="CN_hydtase_beta_C"/>
</dbReference>
<protein>
    <recommendedName>
        <fullName evidence="5">Nitrile hydratase subunit beta</fullName>
        <shortName evidence="5">NHase</shortName>
        <ecNumber evidence="5">4.2.1.84</ecNumber>
    </recommendedName>
</protein>
<keyword evidence="3 5" id="KW-0456">Lyase</keyword>
<comment type="function">
    <text evidence="1 5">NHase catalyzes the hydration of various nitrile compounds to the corresponding amides.</text>
</comment>
<evidence type="ECO:0000256" key="3">
    <source>
        <dbReference type="ARBA" id="ARBA00023239"/>
    </source>
</evidence>
<dbReference type="InterPro" id="IPR049054">
    <property type="entry name" value="CN_hydtase_beta-like_N"/>
</dbReference>
<keyword evidence="9" id="KW-1185">Reference proteome</keyword>
<dbReference type="InterPro" id="IPR003168">
    <property type="entry name" value="Nitrile_hydratase_bsu"/>
</dbReference>
<dbReference type="Gene3D" id="1.10.472.20">
    <property type="entry name" value="Nitrile hydratase, beta subunit"/>
    <property type="match status" value="1"/>
</dbReference>
<dbReference type="InterPro" id="IPR008990">
    <property type="entry name" value="Elect_transpt_acc-like_dom_sf"/>
</dbReference>
<dbReference type="NCBIfam" id="TIGR03888">
    <property type="entry name" value="nitrile_beta"/>
    <property type="match status" value="1"/>
</dbReference>
<dbReference type="RefSeq" id="WP_353397319.1">
    <property type="nucleotide sequence ID" value="NZ_BAABWU010000002.1"/>
</dbReference>
<dbReference type="EMBL" id="BAABWU010000002">
    <property type="protein sequence ID" value="GAA6195416.1"/>
    <property type="molecule type" value="Genomic_DNA"/>
</dbReference>
<dbReference type="Proteomes" id="UP001441944">
    <property type="component" value="Unassembled WGS sequence"/>
</dbReference>
<name>A0ABQ0AHQ4_9RHOB</name>
<evidence type="ECO:0000259" key="7">
    <source>
        <dbReference type="Pfam" id="PF21006"/>
    </source>
</evidence>
<feature type="domain" description="Nitrile hydratase beta subunit" evidence="6">
    <location>
        <begin position="122"/>
        <end position="223"/>
    </location>
</feature>
<dbReference type="Pfam" id="PF21006">
    <property type="entry name" value="NHase_beta_N"/>
    <property type="match status" value="1"/>
</dbReference>
<proteinExistence type="inferred from homology"/>
<comment type="similarity">
    <text evidence="2 5">Belongs to the nitrile hydratase subunit beta family.</text>
</comment>
<evidence type="ECO:0000256" key="2">
    <source>
        <dbReference type="ARBA" id="ARBA00009098"/>
    </source>
</evidence>
<accession>A0ABQ0AHQ4</accession>
<dbReference type="EC" id="4.2.1.84" evidence="5"/>
<sequence>MSRLHDMGGRFGDGAVVPDAPDAPVFATDWHARALAVTLACGALGKWNIDVSRHARECLSPKDYTRFSYYEKWISALADLLVETGVLTPEDLKGQSGDGLHALASAALRAEAVAAVLAKGGPANRPSAIAPIFAPGERVKTRHPGGSALVDGGHTRLPDYAVGACGQILRQHGTHVLPDSNAHGLGEAPEPLYAVAFPASELWAHPEHPHDEVVLDLWQSYLQPLEPGAQI</sequence>
<comment type="caution">
    <text evidence="8">The sequence shown here is derived from an EMBL/GenBank/DDBJ whole genome shotgun (WGS) entry which is preliminary data.</text>
</comment>
<feature type="domain" description="Nitrile hydratase beta subunit-like N-terminal" evidence="7">
    <location>
        <begin position="1"/>
        <end position="98"/>
    </location>
</feature>
<evidence type="ECO:0000259" key="6">
    <source>
        <dbReference type="Pfam" id="PF02211"/>
    </source>
</evidence>